<evidence type="ECO:0000313" key="2">
    <source>
        <dbReference type="Proteomes" id="UP000032702"/>
    </source>
</evidence>
<gene>
    <name evidence="1" type="ORF">STIAU_5781</name>
</gene>
<proteinExistence type="predicted"/>
<dbReference type="AlphaFoldDB" id="Q094M5"/>
<evidence type="ECO:0000313" key="1">
    <source>
        <dbReference type="EMBL" id="EAU67187.1"/>
    </source>
</evidence>
<accession>Q094M5</accession>
<comment type="caution">
    <text evidence="1">The sequence shown here is derived from an EMBL/GenBank/DDBJ whole genome shotgun (WGS) entry which is preliminary data.</text>
</comment>
<dbReference type="EMBL" id="AAMD01000038">
    <property type="protein sequence ID" value="EAU67187.1"/>
    <property type="molecule type" value="Genomic_DNA"/>
</dbReference>
<reference evidence="1 2" key="1">
    <citation type="submission" date="2006-04" db="EMBL/GenBank/DDBJ databases">
        <authorList>
            <person name="Nierman W.C."/>
        </authorList>
    </citation>
    <scope>NUCLEOTIDE SEQUENCE [LARGE SCALE GENOMIC DNA]</scope>
    <source>
        <strain evidence="1 2">DW4/3-1</strain>
    </source>
</reference>
<name>Q094M5_STIAD</name>
<dbReference type="PANTHER" id="PTHR39338">
    <property type="entry name" value="BLL5662 PROTEIN-RELATED"/>
    <property type="match status" value="1"/>
</dbReference>
<dbReference type="PANTHER" id="PTHR39338:SF7">
    <property type="entry name" value="BLL6692 PROTEIN"/>
    <property type="match status" value="1"/>
</dbReference>
<protein>
    <submittedName>
        <fullName evidence="1">Uncharacterized protein</fullName>
    </submittedName>
</protein>
<dbReference type="Proteomes" id="UP000032702">
    <property type="component" value="Unassembled WGS sequence"/>
</dbReference>
<organism evidence="1 2">
    <name type="scientific">Stigmatella aurantiaca (strain DW4/3-1)</name>
    <dbReference type="NCBI Taxonomy" id="378806"/>
    <lineage>
        <taxon>Bacteria</taxon>
        <taxon>Pseudomonadati</taxon>
        <taxon>Myxococcota</taxon>
        <taxon>Myxococcia</taxon>
        <taxon>Myxococcales</taxon>
        <taxon>Cystobacterineae</taxon>
        <taxon>Archangiaceae</taxon>
        <taxon>Stigmatella</taxon>
    </lineage>
</organism>
<sequence>MGGSMDPYAALVSRLFSAASRATHFKELRTTTSTTASTGGLYATPQLTGGTSVPELIAQVGKHHKLVLVGDASMAPYELSIRADAHGRYSPEGLEGLVWMMQLAQHFERSAWLNPEPPRTWGNSTISTLARIFPMFPLTVEGLGEAVGHLTRGRTPRGTTARR</sequence>